<name>A0AAJ0DKC5_9PEZI</name>
<dbReference type="EMBL" id="JAWDJX010000025">
    <property type="protein sequence ID" value="KAK3051556.1"/>
    <property type="molecule type" value="Genomic_DNA"/>
</dbReference>
<dbReference type="SUPFAM" id="SSF82199">
    <property type="entry name" value="SET domain"/>
    <property type="match status" value="1"/>
</dbReference>
<evidence type="ECO:0000313" key="2">
    <source>
        <dbReference type="EMBL" id="KAK3051556.1"/>
    </source>
</evidence>
<protein>
    <recommendedName>
        <fullName evidence="1">SET domain-containing protein</fullName>
    </recommendedName>
</protein>
<accession>A0AAJ0DKC5</accession>
<reference evidence="2" key="1">
    <citation type="submission" date="2023-04" db="EMBL/GenBank/DDBJ databases">
        <title>Black Yeasts Isolated from many extreme environments.</title>
        <authorList>
            <person name="Coleine C."/>
            <person name="Stajich J.E."/>
            <person name="Selbmann L."/>
        </authorList>
    </citation>
    <scope>NUCLEOTIDE SEQUENCE</scope>
    <source>
        <strain evidence="2">CCFEE 5312</strain>
    </source>
</reference>
<dbReference type="Proteomes" id="UP001271007">
    <property type="component" value="Unassembled WGS sequence"/>
</dbReference>
<keyword evidence="3" id="KW-1185">Reference proteome</keyword>
<proteinExistence type="predicted"/>
<evidence type="ECO:0000259" key="1">
    <source>
        <dbReference type="PROSITE" id="PS50280"/>
    </source>
</evidence>
<comment type="caution">
    <text evidence="2">The sequence shown here is derived from an EMBL/GenBank/DDBJ whole genome shotgun (WGS) entry which is preliminary data.</text>
</comment>
<dbReference type="InterPro" id="IPR046341">
    <property type="entry name" value="SET_dom_sf"/>
</dbReference>
<evidence type="ECO:0000313" key="3">
    <source>
        <dbReference type="Proteomes" id="UP001271007"/>
    </source>
</evidence>
<organism evidence="2 3">
    <name type="scientific">Extremus antarcticus</name>
    <dbReference type="NCBI Taxonomy" id="702011"/>
    <lineage>
        <taxon>Eukaryota</taxon>
        <taxon>Fungi</taxon>
        <taxon>Dikarya</taxon>
        <taxon>Ascomycota</taxon>
        <taxon>Pezizomycotina</taxon>
        <taxon>Dothideomycetes</taxon>
        <taxon>Dothideomycetidae</taxon>
        <taxon>Mycosphaerellales</taxon>
        <taxon>Extremaceae</taxon>
        <taxon>Extremus</taxon>
    </lineage>
</organism>
<dbReference type="Pfam" id="PF00856">
    <property type="entry name" value="SET"/>
    <property type="match status" value="1"/>
</dbReference>
<dbReference type="CDD" id="cd20071">
    <property type="entry name" value="SET_SMYD"/>
    <property type="match status" value="1"/>
</dbReference>
<dbReference type="InterPro" id="IPR001214">
    <property type="entry name" value="SET_dom"/>
</dbReference>
<feature type="domain" description="SET" evidence="1">
    <location>
        <begin position="1"/>
        <end position="184"/>
    </location>
</feature>
<dbReference type="AlphaFoldDB" id="A0AAJ0DKC5"/>
<dbReference type="Gene3D" id="2.170.270.10">
    <property type="entry name" value="SET domain"/>
    <property type="match status" value="1"/>
</dbReference>
<gene>
    <name evidence="2" type="ORF">LTR09_007211</name>
</gene>
<dbReference type="PANTHER" id="PTHR47332">
    <property type="entry name" value="SET DOMAIN-CONTAINING PROTEIN 5"/>
    <property type="match status" value="1"/>
</dbReference>
<dbReference type="InterPro" id="IPR053185">
    <property type="entry name" value="SET_domain_protein"/>
</dbReference>
<dbReference type="PANTHER" id="PTHR47332:SF4">
    <property type="entry name" value="SET DOMAIN-CONTAINING PROTEIN 5"/>
    <property type="match status" value="1"/>
</dbReference>
<dbReference type="PROSITE" id="PS50280">
    <property type="entry name" value="SET"/>
    <property type="match status" value="1"/>
</dbReference>
<sequence>MDPVPAAYNIRNAGDKGLGILATRRIKRGELVMVDTPFHPLLCFQGLEHPEATQPLRFFDDGHWQPVHNSFLGLSPEMQARYLTLTNSAEKEDWIRLHAPGRPTRADAQVYRIAAKFWENAFVEPHVRSPKRALYLTAARLNHSCTPNVEVRVRCKTEVVDTWCVEVRAVCYIEADAELTICYVPILSGPDVRSEDLRARWDFTCRCVACDPSVSSDGQILFEPQSAERRRRLDDQLRESAEIWKNRDAPLYPGAIELLQQALDTVKIERLHGGAEGNVHRALSFLFFGREMFEGAYEHCVIATEIAVTSLGENSSAVREMNGMKATFYAKTRAGQAATHPASSVPCS</sequence>